<keyword evidence="1" id="KW-0472">Membrane</keyword>
<dbReference type="PANTHER" id="PTHR43550:SF3">
    <property type="entry name" value="3-KETODIHYDROSPHINGOSINE REDUCTASE"/>
    <property type="match status" value="1"/>
</dbReference>
<dbReference type="GO" id="GO:0047560">
    <property type="term" value="F:3-dehydrosphinganine reductase activity"/>
    <property type="evidence" value="ECO:0007669"/>
    <property type="project" value="TreeGrafter"/>
</dbReference>
<dbReference type="Gene3D" id="3.40.50.720">
    <property type="entry name" value="NAD(P)-binding Rossmann-like Domain"/>
    <property type="match status" value="1"/>
</dbReference>
<accession>A0A5N5XG90</accession>
<dbReference type="EMBL" id="ML732161">
    <property type="protein sequence ID" value="KAB8078080.1"/>
    <property type="molecule type" value="Genomic_DNA"/>
</dbReference>
<evidence type="ECO:0000313" key="3">
    <source>
        <dbReference type="Proteomes" id="UP000326565"/>
    </source>
</evidence>
<keyword evidence="1" id="KW-0812">Transmembrane</keyword>
<gene>
    <name evidence="2" type="ORF">BDV29DRAFT_153003</name>
</gene>
<dbReference type="SUPFAM" id="SSF51735">
    <property type="entry name" value="NAD(P)-binding Rossmann-fold domains"/>
    <property type="match status" value="1"/>
</dbReference>
<dbReference type="Pfam" id="PF00106">
    <property type="entry name" value="adh_short"/>
    <property type="match status" value="1"/>
</dbReference>
<evidence type="ECO:0000313" key="2">
    <source>
        <dbReference type="EMBL" id="KAB8078080.1"/>
    </source>
</evidence>
<proteinExistence type="predicted"/>
<evidence type="ECO:0000256" key="1">
    <source>
        <dbReference type="SAM" id="Phobius"/>
    </source>
</evidence>
<protein>
    <submittedName>
        <fullName evidence="2">NAD(P)-binding protein</fullName>
    </submittedName>
</protein>
<sequence length="322" mass="35899">MLAMMFGNKFDVNGKLVVVAGGSRGLGKAITLELAAKGANLLILARTESTLKTAQQETEAARVSSKQIIDTRSVDLTKPDEITRALSHYHPPDILICTAGSTSTQVGFLADIPPNAITSCLESNYYTTLFTVQCCLRLWLVAPQTPSPRHIILTSSTAIFLGLPGYIASTPTKAAIRALADTLRQELLLYGKDAFRVHCCFPGKFLSDSFFHEQDIKSRLTKVLEGTDMARPELEKNIPSARVVAKKIIRELEMGKTYVAVDFKTELWLNNMRGPSPRFWTVWEFLLGVLGAVVWWVFRVGFEMKIRRFGGEMRRNGRDNRV</sequence>
<dbReference type="Proteomes" id="UP000326565">
    <property type="component" value="Unassembled WGS sequence"/>
</dbReference>
<dbReference type="GO" id="GO:0005789">
    <property type="term" value="C:endoplasmic reticulum membrane"/>
    <property type="evidence" value="ECO:0007669"/>
    <property type="project" value="TreeGrafter"/>
</dbReference>
<organism evidence="2 3">
    <name type="scientific">Aspergillus leporis</name>
    <dbReference type="NCBI Taxonomy" id="41062"/>
    <lineage>
        <taxon>Eukaryota</taxon>
        <taxon>Fungi</taxon>
        <taxon>Dikarya</taxon>
        <taxon>Ascomycota</taxon>
        <taxon>Pezizomycotina</taxon>
        <taxon>Eurotiomycetes</taxon>
        <taxon>Eurotiomycetidae</taxon>
        <taxon>Eurotiales</taxon>
        <taxon>Aspergillaceae</taxon>
        <taxon>Aspergillus</taxon>
        <taxon>Aspergillus subgen. Circumdati</taxon>
    </lineage>
</organism>
<dbReference type="GO" id="GO:0006666">
    <property type="term" value="P:3-keto-sphinganine metabolic process"/>
    <property type="evidence" value="ECO:0007669"/>
    <property type="project" value="TreeGrafter"/>
</dbReference>
<name>A0A5N5XG90_9EURO</name>
<dbReference type="OrthoDB" id="10267115at2759"/>
<dbReference type="PANTHER" id="PTHR43550">
    <property type="entry name" value="3-KETODIHYDROSPHINGOSINE REDUCTASE"/>
    <property type="match status" value="1"/>
</dbReference>
<dbReference type="GO" id="GO:0030148">
    <property type="term" value="P:sphingolipid biosynthetic process"/>
    <property type="evidence" value="ECO:0007669"/>
    <property type="project" value="TreeGrafter"/>
</dbReference>
<keyword evidence="3" id="KW-1185">Reference proteome</keyword>
<reference evidence="2 3" key="1">
    <citation type="submission" date="2019-04" db="EMBL/GenBank/DDBJ databases">
        <title>Friends and foes A comparative genomics study of 23 Aspergillus species from section Flavi.</title>
        <authorList>
            <consortium name="DOE Joint Genome Institute"/>
            <person name="Kjaerbolling I."/>
            <person name="Vesth T."/>
            <person name="Frisvad J.C."/>
            <person name="Nybo J.L."/>
            <person name="Theobald S."/>
            <person name="Kildgaard S."/>
            <person name="Isbrandt T."/>
            <person name="Kuo A."/>
            <person name="Sato A."/>
            <person name="Lyhne E.K."/>
            <person name="Kogle M.E."/>
            <person name="Wiebenga A."/>
            <person name="Kun R.S."/>
            <person name="Lubbers R.J."/>
            <person name="Makela M.R."/>
            <person name="Barry K."/>
            <person name="Chovatia M."/>
            <person name="Clum A."/>
            <person name="Daum C."/>
            <person name="Haridas S."/>
            <person name="He G."/>
            <person name="LaButti K."/>
            <person name="Lipzen A."/>
            <person name="Mondo S."/>
            <person name="Riley R."/>
            <person name="Salamov A."/>
            <person name="Simmons B.A."/>
            <person name="Magnuson J.K."/>
            <person name="Henrissat B."/>
            <person name="Mortensen U.H."/>
            <person name="Larsen T.O."/>
            <person name="Devries R.P."/>
            <person name="Grigoriev I.V."/>
            <person name="Machida M."/>
            <person name="Baker S.E."/>
            <person name="Andersen M.R."/>
        </authorList>
    </citation>
    <scope>NUCLEOTIDE SEQUENCE [LARGE SCALE GENOMIC DNA]</scope>
    <source>
        <strain evidence="2 3">CBS 151.66</strain>
    </source>
</reference>
<dbReference type="InterPro" id="IPR036291">
    <property type="entry name" value="NAD(P)-bd_dom_sf"/>
</dbReference>
<dbReference type="PRINTS" id="PR00081">
    <property type="entry name" value="GDHRDH"/>
</dbReference>
<keyword evidence="1" id="KW-1133">Transmembrane helix</keyword>
<dbReference type="AlphaFoldDB" id="A0A5N5XG90"/>
<dbReference type="InterPro" id="IPR002347">
    <property type="entry name" value="SDR_fam"/>
</dbReference>
<feature type="transmembrane region" description="Helical" evidence="1">
    <location>
        <begin position="279"/>
        <end position="298"/>
    </location>
</feature>